<evidence type="ECO:0000313" key="3">
    <source>
        <dbReference type="Proteomes" id="UP000030634"/>
    </source>
</evidence>
<dbReference type="EMBL" id="CP010028">
    <property type="protein sequence ID" value="AIZ44151.1"/>
    <property type="molecule type" value="Genomic_DNA"/>
</dbReference>
<dbReference type="Pfam" id="PF10722">
    <property type="entry name" value="YbjN"/>
    <property type="match status" value="1"/>
</dbReference>
<protein>
    <recommendedName>
        <fullName evidence="4">YbjN domain-containing protein</fullName>
    </recommendedName>
</protein>
<dbReference type="KEGG" id="dsw:QR90_02045"/>
<feature type="signal peptide" evidence="1">
    <location>
        <begin position="1"/>
        <end position="21"/>
    </location>
</feature>
<dbReference type="InterPro" id="IPR019660">
    <property type="entry name" value="Put_sensory_transdc_reg_YbjN"/>
</dbReference>
<feature type="chain" id="PRO_5002030090" description="YbjN domain-containing protein" evidence="1">
    <location>
        <begin position="22"/>
        <end position="165"/>
    </location>
</feature>
<reference evidence="3" key="1">
    <citation type="submission" date="2014-11" db="EMBL/GenBank/DDBJ databases">
        <title>Hymenobacter sp. DG25B genome submission.</title>
        <authorList>
            <person name="Jung H.-Y."/>
            <person name="Kim M.K."/>
            <person name="Srinivasan S."/>
            <person name="Lim S."/>
        </authorList>
    </citation>
    <scope>NUCLEOTIDE SEQUENCE [LARGE SCALE GENOMIC DNA]</scope>
    <source>
        <strain evidence="3">DY59</strain>
    </source>
</reference>
<dbReference type="AlphaFoldDB" id="A0A0A7KDE0"/>
<proteinExistence type="predicted"/>
<sequence>MNKNLMLSGVLLLSLSGVALAGGAGAPATGANAQVQAATPDAIAAALRAAGYKVTMNPTDPDSDPSMTVDTGDYEVDVWLSGCEKNVCSRVTASSYWDYSDDEDSQDIDLINDWNGNYYTQAYIYEGAYYLDSTMPIRGGYTRAALKAWMVDYLEDVSAFEEELP</sequence>
<accession>A0A0A7KDE0</accession>
<evidence type="ECO:0000313" key="2">
    <source>
        <dbReference type="EMBL" id="AIZ44151.1"/>
    </source>
</evidence>
<evidence type="ECO:0000256" key="1">
    <source>
        <dbReference type="SAM" id="SignalP"/>
    </source>
</evidence>
<dbReference type="Proteomes" id="UP000030634">
    <property type="component" value="Chromosome"/>
</dbReference>
<keyword evidence="1" id="KW-0732">Signal</keyword>
<dbReference type="RefSeq" id="WP_039681843.1">
    <property type="nucleotide sequence ID" value="NZ_CP010028.1"/>
</dbReference>
<name>A0A0A7KDE0_9DEIO</name>
<gene>
    <name evidence="2" type="ORF">QR90_02045</name>
</gene>
<dbReference type="HOGENOM" id="CLU_1624406_0_0_0"/>
<evidence type="ECO:0008006" key="4">
    <source>
        <dbReference type="Google" id="ProtNLM"/>
    </source>
</evidence>
<organism evidence="2 3">
    <name type="scientific">Deinococcus radiopugnans</name>
    <dbReference type="NCBI Taxonomy" id="57497"/>
    <lineage>
        <taxon>Bacteria</taxon>
        <taxon>Thermotogati</taxon>
        <taxon>Deinococcota</taxon>
        <taxon>Deinococci</taxon>
        <taxon>Deinococcales</taxon>
        <taxon>Deinococcaceae</taxon>
        <taxon>Deinococcus</taxon>
    </lineage>
</organism>